<keyword evidence="10 15" id="KW-0408">Iron</keyword>
<dbReference type="GO" id="GO:0098552">
    <property type="term" value="C:side of membrane"/>
    <property type="evidence" value="ECO:0007669"/>
    <property type="project" value="UniProtKB-KW"/>
</dbReference>
<comment type="caution">
    <text evidence="18">The sequence shown here is derived from an EMBL/GenBank/DDBJ whole genome shotgun (WGS) entry which is preliminary data.</text>
</comment>
<dbReference type="AlphaFoldDB" id="A0AAN6Z028"/>
<evidence type="ECO:0000256" key="8">
    <source>
        <dbReference type="ARBA" id="ARBA00022723"/>
    </source>
</evidence>
<dbReference type="PANTHER" id="PTHR37928">
    <property type="entry name" value="CFEM DOMAIN PROTEIN (AFU_ORTHOLOGUE AFUA_6G14090)"/>
    <property type="match status" value="1"/>
</dbReference>
<accession>A0AAN6Z028</accession>
<evidence type="ECO:0000256" key="13">
    <source>
        <dbReference type="ARBA" id="ARBA00023180"/>
    </source>
</evidence>
<evidence type="ECO:0000256" key="4">
    <source>
        <dbReference type="ARBA" id="ARBA00022475"/>
    </source>
</evidence>
<keyword evidence="6 15" id="KW-0349">Heme</keyword>
<evidence type="ECO:0000256" key="14">
    <source>
        <dbReference type="ARBA" id="ARBA00023288"/>
    </source>
</evidence>
<reference evidence="18" key="1">
    <citation type="journal article" date="2023" name="Mol. Phylogenet. Evol.">
        <title>Genome-scale phylogeny and comparative genomics of the fungal order Sordariales.</title>
        <authorList>
            <person name="Hensen N."/>
            <person name="Bonometti L."/>
            <person name="Westerberg I."/>
            <person name="Brannstrom I.O."/>
            <person name="Guillou S."/>
            <person name="Cros-Aarteil S."/>
            <person name="Calhoun S."/>
            <person name="Haridas S."/>
            <person name="Kuo A."/>
            <person name="Mondo S."/>
            <person name="Pangilinan J."/>
            <person name="Riley R."/>
            <person name="LaButti K."/>
            <person name="Andreopoulos B."/>
            <person name="Lipzen A."/>
            <person name="Chen C."/>
            <person name="Yan M."/>
            <person name="Daum C."/>
            <person name="Ng V."/>
            <person name="Clum A."/>
            <person name="Steindorff A."/>
            <person name="Ohm R.A."/>
            <person name="Martin F."/>
            <person name="Silar P."/>
            <person name="Natvig D.O."/>
            <person name="Lalanne C."/>
            <person name="Gautier V."/>
            <person name="Ament-Velasquez S.L."/>
            <person name="Kruys A."/>
            <person name="Hutchinson M.I."/>
            <person name="Powell A.J."/>
            <person name="Barry K."/>
            <person name="Miller A.N."/>
            <person name="Grigoriev I.V."/>
            <person name="Debuchy R."/>
            <person name="Gladieux P."/>
            <person name="Hiltunen Thoren M."/>
            <person name="Johannesson H."/>
        </authorList>
    </citation>
    <scope>NUCLEOTIDE SEQUENCE</scope>
    <source>
        <strain evidence="18">CBS 731.68</strain>
    </source>
</reference>
<organism evidence="18 19">
    <name type="scientific">Parathielavia appendiculata</name>
    <dbReference type="NCBI Taxonomy" id="2587402"/>
    <lineage>
        <taxon>Eukaryota</taxon>
        <taxon>Fungi</taxon>
        <taxon>Dikarya</taxon>
        <taxon>Ascomycota</taxon>
        <taxon>Pezizomycotina</taxon>
        <taxon>Sordariomycetes</taxon>
        <taxon>Sordariomycetidae</taxon>
        <taxon>Sordariales</taxon>
        <taxon>Chaetomiaceae</taxon>
        <taxon>Parathielavia</taxon>
    </lineage>
</organism>
<feature type="domain" description="CFEM" evidence="17">
    <location>
        <begin position="1"/>
        <end position="114"/>
    </location>
</feature>
<sequence>MKINVTTILALAGAATVAAVDYPSNLPECGKKCATDMFGKAAELGCGPGDITCLCSNVNFGYGIRDCSAAVCASVDQVNEAIDWHNSLCSSAGVTTASLSSTTSAFGTATPSGSPVTSTATTATPITTSTWTSVFTSGSATTTLTGETTISGISGVAGATTIPQTTVTSPIVSTRTEGSSTFETTVGTTTLVSSVTGDALSSALSSQASQASSSSSSGQGSQITAAPALGFIAAAGIAAAFL</sequence>
<evidence type="ECO:0000256" key="11">
    <source>
        <dbReference type="ARBA" id="ARBA00023136"/>
    </source>
</evidence>
<keyword evidence="13" id="KW-0325">Glycoprotein</keyword>
<dbReference type="PROSITE" id="PS52012">
    <property type="entry name" value="CFEM"/>
    <property type="match status" value="1"/>
</dbReference>
<evidence type="ECO:0000256" key="10">
    <source>
        <dbReference type="ARBA" id="ARBA00023004"/>
    </source>
</evidence>
<evidence type="ECO:0000259" key="17">
    <source>
        <dbReference type="PROSITE" id="PS52012"/>
    </source>
</evidence>
<dbReference type="InterPro" id="IPR051735">
    <property type="entry name" value="CFEM_domain"/>
</dbReference>
<dbReference type="EMBL" id="MU853242">
    <property type="protein sequence ID" value="KAK4120022.1"/>
    <property type="molecule type" value="Genomic_DNA"/>
</dbReference>
<reference evidence="18" key="2">
    <citation type="submission" date="2023-05" db="EMBL/GenBank/DDBJ databases">
        <authorList>
            <consortium name="Lawrence Berkeley National Laboratory"/>
            <person name="Steindorff A."/>
            <person name="Hensen N."/>
            <person name="Bonometti L."/>
            <person name="Westerberg I."/>
            <person name="Brannstrom I.O."/>
            <person name="Guillou S."/>
            <person name="Cros-Aarteil S."/>
            <person name="Calhoun S."/>
            <person name="Haridas S."/>
            <person name="Kuo A."/>
            <person name="Mondo S."/>
            <person name="Pangilinan J."/>
            <person name="Riley R."/>
            <person name="Labutti K."/>
            <person name="Andreopoulos B."/>
            <person name="Lipzen A."/>
            <person name="Chen C."/>
            <person name="Yanf M."/>
            <person name="Daum C."/>
            <person name="Ng V."/>
            <person name="Clum A."/>
            <person name="Ohm R."/>
            <person name="Martin F."/>
            <person name="Silar P."/>
            <person name="Natvig D."/>
            <person name="Lalanne C."/>
            <person name="Gautier V."/>
            <person name="Ament-Velasquez S.L."/>
            <person name="Kruys A."/>
            <person name="Hutchinson M.I."/>
            <person name="Powell A.J."/>
            <person name="Barry K."/>
            <person name="Miller A.N."/>
            <person name="Grigoriev I.V."/>
            <person name="Debuchy R."/>
            <person name="Gladieux P."/>
            <person name="Thoren M.H."/>
            <person name="Johannesson H."/>
        </authorList>
    </citation>
    <scope>NUCLEOTIDE SEQUENCE</scope>
    <source>
        <strain evidence="18">CBS 731.68</strain>
    </source>
</reference>
<keyword evidence="19" id="KW-1185">Reference proteome</keyword>
<keyword evidence="8 15" id="KW-0479">Metal-binding</keyword>
<keyword evidence="5" id="KW-0964">Secreted</keyword>
<evidence type="ECO:0000256" key="15">
    <source>
        <dbReference type="PROSITE-ProRule" id="PRU01356"/>
    </source>
</evidence>
<keyword evidence="7" id="KW-0336">GPI-anchor</keyword>
<dbReference type="SMART" id="SM00747">
    <property type="entry name" value="CFEM"/>
    <property type="match status" value="1"/>
</dbReference>
<evidence type="ECO:0000313" key="18">
    <source>
        <dbReference type="EMBL" id="KAK4120022.1"/>
    </source>
</evidence>
<dbReference type="GeneID" id="87823140"/>
<keyword evidence="4" id="KW-1003">Cell membrane</keyword>
<keyword evidence="12 15" id="KW-1015">Disulfide bond</keyword>
<evidence type="ECO:0000256" key="7">
    <source>
        <dbReference type="ARBA" id="ARBA00022622"/>
    </source>
</evidence>
<evidence type="ECO:0000256" key="1">
    <source>
        <dbReference type="ARBA" id="ARBA00004609"/>
    </source>
</evidence>
<evidence type="ECO:0000256" key="12">
    <source>
        <dbReference type="ARBA" id="ARBA00023157"/>
    </source>
</evidence>
<dbReference type="RefSeq" id="XP_062643794.1">
    <property type="nucleotide sequence ID" value="XM_062786374.1"/>
</dbReference>
<dbReference type="Pfam" id="PF05730">
    <property type="entry name" value="CFEM"/>
    <property type="match status" value="1"/>
</dbReference>
<dbReference type="GO" id="GO:0005886">
    <property type="term" value="C:plasma membrane"/>
    <property type="evidence" value="ECO:0007669"/>
    <property type="project" value="UniProtKB-SubCell"/>
</dbReference>
<dbReference type="PANTHER" id="PTHR37928:SF1">
    <property type="entry name" value="CFEM DOMAIN PROTEIN (AFU_ORTHOLOGUE AFUA_6G14090)"/>
    <property type="match status" value="1"/>
</dbReference>
<comment type="similarity">
    <text evidence="3">Belongs to the RBT5 family.</text>
</comment>
<gene>
    <name evidence="18" type="ORF">N657DRAFT_240572</name>
</gene>
<evidence type="ECO:0000313" key="19">
    <source>
        <dbReference type="Proteomes" id="UP001302602"/>
    </source>
</evidence>
<comment type="caution">
    <text evidence="15">Lacks conserved residue(s) required for the propagation of feature annotation.</text>
</comment>
<feature type="signal peptide" evidence="16">
    <location>
        <begin position="1"/>
        <end position="19"/>
    </location>
</feature>
<feature type="disulfide bond" evidence="15">
    <location>
        <begin position="46"/>
        <end position="53"/>
    </location>
</feature>
<proteinExistence type="inferred from homology"/>
<dbReference type="GO" id="GO:0046872">
    <property type="term" value="F:metal ion binding"/>
    <property type="evidence" value="ECO:0007669"/>
    <property type="project" value="UniProtKB-UniRule"/>
</dbReference>
<keyword evidence="11" id="KW-0472">Membrane</keyword>
<evidence type="ECO:0000256" key="5">
    <source>
        <dbReference type="ARBA" id="ARBA00022525"/>
    </source>
</evidence>
<protein>
    <submittedName>
        <fullName evidence="18">CFEM-domain-containing protein</fullName>
    </submittedName>
</protein>
<dbReference type="InterPro" id="IPR008427">
    <property type="entry name" value="Extracellular_membr_CFEM_dom"/>
</dbReference>
<evidence type="ECO:0000256" key="9">
    <source>
        <dbReference type="ARBA" id="ARBA00022729"/>
    </source>
</evidence>
<keyword evidence="14" id="KW-0449">Lipoprotein</keyword>
<feature type="binding site" description="axial binding residue" evidence="15">
    <location>
        <position position="50"/>
    </location>
    <ligand>
        <name>heme</name>
        <dbReference type="ChEBI" id="CHEBI:30413"/>
    </ligand>
    <ligandPart>
        <name>Fe</name>
        <dbReference type="ChEBI" id="CHEBI:18248"/>
    </ligandPart>
</feature>
<feature type="chain" id="PRO_5042964634" evidence="16">
    <location>
        <begin position="20"/>
        <end position="242"/>
    </location>
</feature>
<evidence type="ECO:0000256" key="16">
    <source>
        <dbReference type="SAM" id="SignalP"/>
    </source>
</evidence>
<evidence type="ECO:0000256" key="6">
    <source>
        <dbReference type="ARBA" id="ARBA00022617"/>
    </source>
</evidence>
<name>A0AAN6Z028_9PEZI</name>
<keyword evidence="9 16" id="KW-0732">Signal</keyword>
<evidence type="ECO:0000256" key="3">
    <source>
        <dbReference type="ARBA" id="ARBA00010031"/>
    </source>
</evidence>
<evidence type="ECO:0000256" key="2">
    <source>
        <dbReference type="ARBA" id="ARBA00004613"/>
    </source>
</evidence>
<comment type="subcellular location">
    <subcellularLocation>
        <location evidence="1">Cell membrane</location>
        <topology evidence="1">Lipid-anchor</topology>
        <topology evidence="1">GPI-anchor</topology>
    </subcellularLocation>
    <subcellularLocation>
        <location evidence="2">Secreted</location>
    </subcellularLocation>
</comment>
<dbReference type="Proteomes" id="UP001302602">
    <property type="component" value="Unassembled WGS sequence"/>
</dbReference>
<dbReference type="GO" id="GO:0005576">
    <property type="term" value="C:extracellular region"/>
    <property type="evidence" value="ECO:0007669"/>
    <property type="project" value="UniProtKB-SubCell"/>
</dbReference>